<feature type="transmembrane region" description="Helical" evidence="1">
    <location>
        <begin position="12"/>
        <end position="32"/>
    </location>
</feature>
<keyword evidence="1" id="KW-0812">Transmembrane</keyword>
<feature type="transmembrane region" description="Helical" evidence="1">
    <location>
        <begin position="83"/>
        <end position="101"/>
    </location>
</feature>
<comment type="caution">
    <text evidence="2">The sequence shown here is derived from an EMBL/GenBank/DDBJ whole genome shotgun (WGS) entry which is preliminary data.</text>
</comment>
<feature type="transmembrane region" description="Helical" evidence="1">
    <location>
        <begin position="113"/>
        <end position="133"/>
    </location>
</feature>
<dbReference type="OrthoDB" id="9839263at2"/>
<evidence type="ECO:0000313" key="2">
    <source>
        <dbReference type="EMBL" id="RYM05715.1"/>
    </source>
</evidence>
<dbReference type="RefSeq" id="WP_129927719.1">
    <property type="nucleotide sequence ID" value="NZ_SEOO01000072.1"/>
</dbReference>
<gene>
    <name evidence="2" type="ORF">EWH12_20950</name>
</gene>
<protein>
    <submittedName>
        <fullName evidence="2">Uncharacterized protein</fullName>
    </submittedName>
</protein>
<evidence type="ECO:0000256" key="1">
    <source>
        <dbReference type="SAM" id="Phobius"/>
    </source>
</evidence>
<dbReference type="EMBL" id="SEOO01000072">
    <property type="protein sequence ID" value="RYM05715.1"/>
    <property type="molecule type" value="Genomic_DNA"/>
</dbReference>
<reference evidence="2 3" key="1">
    <citation type="submission" date="2019-02" db="EMBL/GenBank/DDBJ databases">
        <authorList>
            <person name="Feng G."/>
        </authorList>
    </citation>
    <scope>NUCLEOTIDE SEQUENCE [LARGE SCALE GENOMIC DNA]</scope>
    <source>
        <strain evidence="2 3">CCTCC AB 2011146</strain>
    </source>
</reference>
<keyword evidence="1" id="KW-1133">Transmembrane helix</keyword>
<name>A0A8G1ZCB2_9SPHN</name>
<dbReference type="Proteomes" id="UP000291572">
    <property type="component" value="Unassembled WGS sequence"/>
</dbReference>
<organism evidence="2 3">
    <name type="scientific">Sphingobium cupriresistens</name>
    <dbReference type="NCBI Taxonomy" id="1132417"/>
    <lineage>
        <taxon>Bacteria</taxon>
        <taxon>Pseudomonadati</taxon>
        <taxon>Pseudomonadota</taxon>
        <taxon>Alphaproteobacteria</taxon>
        <taxon>Sphingomonadales</taxon>
        <taxon>Sphingomonadaceae</taxon>
        <taxon>Sphingobium</taxon>
    </lineage>
</organism>
<dbReference type="AlphaFoldDB" id="A0A8G1ZCB2"/>
<accession>A0A8G1ZCB2</accession>
<sequence>MREPSLPIKLIGHPIVATPLALGCCVALFGCWQTGVDALMPAVVLLIALTWIAKISERANAYRAWKRAWDGMADSVPRHPSGWWRKPLGCILVLGVVAYLASEAQERPDYQLALGWMALVMIAASVVFLWRRYGRRVRGSARRRGANDDVVTVLAKPQSAMPTLDAAYHAMPDYCQQVLGNGR</sequence>
<keyword evidence="1" id="KW-0472">Membrane</keyword>
<evidence type="ECO:0000313" key="3">
    <source>
        <dbReference type="Proteomes" id="UP000291572"/>
    </source>
</evidence>
<proteinExistence type="predicted"/>
<dbReference type="PROSITE" id="PS51257">
    <property type="entry name" value="PROKAR_LIPOPROTEIN"/>
    <property type="match status" value="1"/>
</dbReference>